<dbReference type="PANTHER" id="PTHR45718">
    <property type="entry name" value="TRANSCRIPTIONAL ACTIVATOR CUBITUS INTERRUPTUS"/>
    <property type="match status" value="1"/>
</dbReference>
<comment type="subcellular location">
    <subcellularLocation>
        <location evidence="1">Nucleus</location>
    </subcellularLocation>
</comment>
<evidence type="ECO:0000256" key="7">
    <source>
        <dbReference type="PROSITE-ProRule" id="PRU00042"/>
    </source>
</evidence>
<gene>
    <name evidence="10" type="ORF">BOX15_Mlig021779g2</name>
</gene>
<dbReference type="OrthoDB" id="3214149at2759"/>
<dbReference type="GO" id="GO:0000978">
    <property type="term" value="F:RNA polymerase II cis-regulatory region sequence-specific DNA binding"/>
    <property type="evidence" value="ECO:0007669"/>
    <property type="project" value="TreeGrafter"/>
</dbReference>
<accession>A0A267GTJ5</accession>
<keyword evidence="2" id="KW-0479">Metal-binding</keyword>
<organism evidence="10 11">
    <name type="scientific">Macrostomum lignano</name>
    <dbReference type="NCBI Taxonomy" id="282301"/>
    <lineage>
        <taxon>Eukaryota</taxon>
        <taxon>Metazoa</taxon>
        <taxon>Spiralia</taxon>
        <taxon>Lophotrochozoa</taxon>
        <taxon>Platyhelminthes</taxon>
        <taxon>Rhabditophora</taxon>
        <taxon>Macrostomorpha</taxon>
        <taxon>Macrostomida</taxon>
        <taxon>Macrostomidae</taxon>
        <taxon>Macrostomum</taxon>
    </lineage>
</organism>
<dbReference type="GO" id="GO:0008270">
    <property type="term" value="F:zinc ion binding"/>
    <property type="evidence" value="ECO:0007669"/>
    <property type="project" value="UniProtKB-KW"/>
</dbReference>
<evidence type="ECO:0000256" key="6">
    <source>
        <dbReference type="ARBA" id="ARBA00023242"/>
    </source>
</evidence>
<dbReference type="Pfam" id="PF00096">
    <property type="entry name" value="zf-C2H2"/>
    <property type="match status" value="3"/>
</dbReference>
<feature type="compositionally biased region" description="Low complexity" evidence="8">
    <location>
        <begin position="246"/>
        <end position="255"/>
    </location>
</feature>
<feature type="region of interest" description="Disordered" evidence="8">
    <location>
        <begin position="130"/>
        <end position="149"/>
    </location>
</feature>
<dbReference type="PROSITE" id="PS00028">
    <property type="entry name" value="ZINC_FINGER_C2H2_1"/>
    <property type="match status" value="3"/>
</dbReference>
<evidence type="ECO:0000256" key="8">
    <source>
        <dbReference type="SAM" id="MobiDB-lite"/>
    </source>
</evidence>
<dbReference type="STRING" id="282301.A0A267GTJ5"/>
<dbReference type="SMART" id="SM00355">
    <property type="entry name" value="ZnF_C2H2"/>
    <property type="match status" value="5"/>
</dbReference>
<dbReference type="InterPro" id="IPR043359">
    <property type="entry name" value="GLI-like"/>
</dbReference>
<feature type="compositionally biased region" description="Gly residues" evidence="8">
    <location>
        <begin position="256"/>
        <end position="267"/>
    </location>
</feature>
<dbReference type="AlphaFoldDB" id="A0A267GTJ5"/>
<evidence type="ECO:0000259" key="9">
    <source>
        <dbReference type="PROSITE" id="PS50157"/>
    </source>
</evidence>
<evidence type="ECO:0000256" key="2">
    <source>
        <dbReference type="ARBA" id="ARBA00022723"/>
    </source>
</evidence>
<feature type="domain" description="C2H2-type" evidence="9">
    <location>
        <begin position="351"/>
        <end position="380"/>
    </location>
</feature>
<feature type="region of interest" description="Disordered" evidence="8">
    <location>
        <begin position="544"/>
        <end position="568"/>
    </location>
</feature>
<keyword evidence="6" id="KW-0539">Nucleus</keyword>
<dbReference type="FunFam" id="3.30.160.60:FF:000036">
    <property type="entry name" value="GLI family zinc finger 3"/>
    <property type="match status" value="1"/>
</dbReference>
<feature type="compositionally biased region" description="Polar residues" evidence="8">
    <location>
        <begin position="170"/>
        <end position="179"/>
    </location>
</feature>
<evidence type="ECO:0000256" key="4">
    <source>
        <dbReference type="ARBA" id="ARBA00022771"/>
    </source>
</evidence>
<keyword evidence="4 7" id="KW-0863">Zinc-finger</keyword>
<dbReference type="InterPro" id="IPR036236">
    <property type="entry name" value="Znf_C2H2_sf"/>
</dbReference>
<evidence type="ECO:0000313" key="11">
    <source>
        <dbReference type="Proteomes" id="UP000215902"/>
    </source>
</evidence>
<feature type="compositionally biased region" description="Low complexity" evidence="8">
    <location>
        <begin position="602"/>
        <end position="612"/>
    </location>
</feature>
<comment type="caution">
    <text evidence="10">The sequence shown here is derived from an EMBL/GenBank/DDBJ whole genome shotgun (WGS) entry which is preliminary data.</text>
</comment>
<feature type="compositionally biased region" description="Low complexity" evidence="8">
    <location>
        <begin position="544"/>
        <end position="558"/>
    </location>
</feature>
<feature type="domain" description="C2H2-type" evidence="9">
    <location>
        <begin position="381"/>
        <end position="411"/>
    </location>
</feature>
<dbReference type="FunFam" id="3.30.160.60:FF:000031">
    <property type="entry name" value="GLI family zinc finger 3"/>
    <property type="match status" value="1"/>
</dbReference>
<keyword evidence="3" id="KW-0677">Repeat</keyword>
<dbReference type="InterPro" id="IPR013087">
    <property type="entry name" value="Znf_C2H2_type"/>
</dbReference>
<dbReference type="Pfam" id="PF23561">
    <property type="entry name" value="zf-C2H2_15"/>
    <property type="match status" value="1"/>
</dbReference>
<feature type="region of interest" description="Disordered" evidence="8">
    <location>
        <begin position="449"/>
        <end position="500"/>
    </location>
</feature>
<dbReference type="FunFam" id="3.30.160.60:FF:000048">
    <property type="entry name" value="GLI family zinc finger 3"/>
    <property type="match status" value="1"/>
</dbReference>
<evidence type="ECO:0000313" key="10">
    <source>
        <dbReference type="EMBL" id="PAA89351.1"/>
    </source>
</evidence>
<feature type="compositionally biased region" description="Basic residues" evidence="8">
    <location>
        <begin position="559"/>
        <end position="568"/>
    </location>
</feature>
<keyword evidence="11" id="KW-1185">Reference proteome</keyword>
<evidence type="ECO:0000256" key="5">
    <source>
        <dbReference type="ARBA" id="ARBA00022833"/>
    </source>
</evidence>
<feature type="compositionally biased region" description="Pro residues" evidence="8">
    <location>
        <begin position="196"/>
        <end position="215"/>
    </location>
</feature>
<feature type="compositionally biased region" description="Low complexity" evidence="8">
    <location>
        <begin position="473"/>
        <end position="485"/>
    </location>
</feature>
<dbReference type="Gene3D" id="3.30.160.60">
    <property type="entry name" value="Classic Zinc Finger"/>
    <property type="match status" value="5"/>
</dbReference>
<feature type="compositionally biased region" description="Pro residues" evidence="8">
    <location>
        <begin position="7"/>
        <end position="18"/>
    </location>
</feature>
<dbReference type="GO" id="GO:0005634">
    <property type="term" value="C:nucleus"/>
    <property type="evidence" value="ECO:0007669"/>
    <property type="project" value="UniProtKB-SubCell"/>
</dbReference>
<feature type="region of interest" description="Disordered" evidence="8">
    <location>
        <begin position="169"/>
        <end position="283"/>
    </location>
</feature>
<dbReference type="PANTHER" id="PTHR45718:SF4">
    <property type="entry name" value="TRANSCRIPTIONAL ACTIVATOR CUBITUS INTERRUPTUS"/>
    <property type="match status" value="1"/>
</dbReference>
<feature type="compositionally biased region" description="Polar residues" evidence="8">
    <location>
        <begin position="137"/>
        <end position="149"/>
    </location>
</feature>
<proteinExistence type="predicted"/>
<dbReference type="Proteomes" id="UP000215902">
    <property type="component" value="Unassembled WGS sequence"/>
</dbReference>
<feature type="domain" description="C2H2-type" evidence="9">
    <location>
        <begin position="323"/>
        <end position="350"/>
    </location>
</feature>
<evidence type="ECO:0000256" key="3">
    <source>
        <dbReference type="ARBA" id="ARBA00022737"/>
    </source>
</evidence>
<keyword evidence="5" id="KW-0862">Zinc</keyword>
<feature type="region of interest" description="Disordered" evidence="8">
    <location>
        <begin position="867"/>
        <end position="889"/>
    </location>
</feature>
<name>A0A267GTJ5_9PLAT</name>
<dbReference type="GO" id="GO:0000981">
    <property type="term" value="F:DNA-binding transcription factor activity, RNA polymerase II-specific"/>
    <property type="evidence" value="ECO:0007669"/>
    <property type="project" value="TreeGrafter"/>
</dbReference>
<reference evidence="10 11" key="1">
    <citation type="submission" date="2017-06" db="EMBL/GenBank/DDBJ databases">
        <title>A platform for efficient transgenesis in Macrostomum lignano, a flatworm model organism for stem cell research.</title>
        <authorList>
            <person name="Berezikov E."/>
        </authorList>
    </citation>
    <scope>NUCLEOTIDE SEQUENCE [LARGE SCALE GENOMIC DNA]</scope>
    <source>
        <strain evidence="10">DV1</strain>
        <tissue evidence="10">Whole organism</tissue>
    </source>
</reference>
<dbReference type="PROSITE" id="PS50157">
    <property type="entry name" value="ZINC_FINGER_C2H2_2"/>
    <property type="match status" value="4"/>
</dbReference>
<dbReference type="SUPFAM" id="SSF57667">
    <property type="entry name" value="beta-beta-alpha zinc fingers"/>
    <property type="match status" value="4"/>
</dbReference>
<sequence length="921" mass="99818">MQCYPPRLGPPPPPPQQQQPPHEATGSQQLYCCSGPGPESLQQQQPFQRNFNEFDGRAGFYGMAAPYYHAGFCSQPPTGTRSVPSNPSFPCPPPWAYPQPAYQPASPAWPPVAPPPPLPLQQGTLATLGRGAKKRALSQSSMEGSGMDLSQVTASHDCLSWIPRLRRSPCASSKGSQGSIGHLSAASFGSGSPLFTPQPPPPPAPPSQPPMPQQPQPMSIFRPSGAPSVSPGVAPPQHSALTSPQGSSSCGLEGSSVGGGGGGGGCSADGELDDDDGETASGETDCRWENCGAKFETNAELVEHVNELHVKNCDRKEFACYWQDCNRHLKPFKALYMLNVHVRRHTGEKPYKCNFQGCHKAYSRLENMKTHQRSHTGEKPYPCEVPGCGKAFSNASDRAKHQNRTHSSEKPYVCRAAVGCTKRYTDPSSLRKHIKTVHGAEAYATKKFKGESWSSKAEENRMRRYGSKSGAGQQQQQQQQKQQQQGSNFGFSAAPACGGGSGGGNGGGVAISMASPMSESLPADFFESDDDGGLAELLMPSTAGGPAAGGEAAVAQHQQLHHRHHHHPGRLYGQMKDGLIKTEALVSPMAYSDRPSPMSHISQQSSAPSPQSERSCGSSTLVGVACQASTNGPTGLMAPPTAAQPDDASVVSIGSSGRGSMISSSVGGGGGGGGSVVKRETQTAEQPVYWTEHWQQQQQQQQQQQPEQYQLRHHEQHHQMHQSMQQLHQNAHGNQQRNWSYGEPHNRSQLIRPAGHHQSAWMVNGSQTPQFQLQHHQQHQQQHHQTCYSCCCHQQLPSHPVQHQQHQPQPPTQQHCAKYGSWSGYPIAAYHTYQQQRSANTGRHYLSDIPSVSTDDIDQLIESSQNVAPFQHGPPETLPEHQQQQQQQDFSSNLALGLCQWNPAGPSETSFQHQQEAYAMH</sequence>
<evidence type="ECO:0000256" key="1">
    <source>
        <dbReference type="ARBA" id="ARBA00004123"/>
    </source>
</evidence>
<dbReference type="EMBL" id="NIVC01000152">
    <property type="protein sequence ID" value="PAA89351.1"/>
    <property type="molecule type" value="Genomic_DNA"/>
</dbReference>
<dbReference type="InterPro" id="IPR056436">
    <property type="entry name" value="Znf-C2H2_ZIC1-5/GLI1-3-like"/>
</dbReference>
<protein>
    <recommendedName>
        <fullName evidence="9">C2H2-type domain-containing protein</fullName>
    </recommendedName>
</protein>
<feature type="region of interest" description="Disordered" evidence="8">
    <location>
        <begin position="590"/>
        <end position="618"/>
    </location>
</feature>
<feature type="domain" description="C2H2-type" evidence="9">
    <location>
        <begin position="412"/>
        <end position="443"/>
    </location>
</feature>
<feature type="region of interest" description="Disordered" evidence="8">
    <location>
        <begin position="1"/>
        <end position="43"/>
    </location>
</feature>